<dbReference type="Proteomes" id="UP000199550">
    <property type="component" value="Unassembled WGS sequence"/>
</dbReference>
<organism evidence="3 4">
    <name type="scientific">Loktanella salsilacus</name>
    <dbReference type="NCBI Taxonomy" id="195913"/>
    <lineage>
        <taxon>Bacteria</taxon>
        <taxon>Pseudomonadati</taxon>
        <taxon>Pseudomonadota</taxon>
        <taxon>Alphaproteobacteria</taxon>
        <taxon>Rhodobacterales</taxon>
        <taxon>Roseobacteraceae</taxon>
        <taxon>Loktanella</taxon>
    </lineage>
</organism>
<dbReference type="RefSeq" id="WP_090187281.1">
    <property type="nucleotide sequence ID" value="NZ_FOTF01000006.1"/>
</dbReference>
<gene>
    <name evidence="3" type="ORF">SAMN04488004_10622</name>
</gene>
<dbReference type="AlphaFoldDB" id="A0A1I4E4Q6"/>
<dbReference type="EMBL" id="FOTF01000006">
    <property type="protein sequence ID" value="SFL00814.1"/>
    <property type="molecule type" value="Genomic_DNA"/>
</dbReference>
<keyword evidence="4" id="KW-1185">Reference proteome</keyword>
<evidence type="ECO:0000259" key="2">
    <source>
        <dbReference type="Pfam" id="PF07007"/>
    </source>
</evidence>
<dbReference type="PANTHER" id="PTHR39176">
    <property type="entry name" value="PERIPLASMIC PROTEIN-RELATED"/>
    <property type="match status" value="1"/>
</dbReference>
<feature type="signal peptide" evidence="1">
    <location>
        <begin position="1"/>
        <end position="20"/>
    </location>
</feature>
<proteinExistence type="predicted"/>
<dbReference type="PANTHER" id="PTHR39176:SF1">
    <property type="entry name" value="PERIPLASMIC PROTEIN"/>
    <property type="match status" value="1"/>
</dbReference>
<evidence type="ECO:0000313" key="3">
    <source>
        <dbReference type="EMBL" id="SFL00814.1"/>
    </source>
</evidence>
<name>A0A1I4E4Q6_9RHOB</name>
<accession>A0A1I4E4Q6</accession>
<dbReference type="Pfam" id="PF07007">
    <property type="entry name" value="LprI"/>
    <property type="match status" value="1"/>
</dbReference>
<dbReference type="InterPro" id="IPR009739">
    <property type="entry name" value="LprI-like_N"/>
</dbReference>
<dbReference type="STRING" id="195913.SAMN04488004_10622"/>
<sequence length="164" mass="17766">MKIGRYAVVIAALHALPVMAQDLGVDRGDVLACFADTPIGAIYPDCLGAAANVCQDQDGGSTTIGMTECIMAETAVWDDMLNEEYTRLQRNFSARGWAGGAVTNAELKIALRDAQRAWIAYRDADCGLRYKVWEGGTIRGVVAANCEMTMTASRALDLRDMDRP</sequence>
<dbReference type="Gene3D" id="1.20.1270.180">
    <property type="match status" value="1"/>
</dbReference>
<feature type="chain" id="PRO_5011693459" evidence="1">
    <location>
        <begin position="21"/>
        <end position="164"/>
    </location>
</feature>
<dbReference type="OrthoDB" id="7340239at2"/>
<protein>
    <submittedName>
        <fullName evidence="3">Uncharacterized conserved protein YecT, DUF1311 family</fullName>
    </submittedName>
</protein>
<keyword evidence="1" id="KW-0732">Signal</keyword>
<reference evidence="3 4" key="1">
    <citation type="submission" date="2016-10" db="EMBL/GenBank/DDBJ databases">
        <authorList>
            <person name="de Groot N.N."/>
        </authorList>
    </citation>
    <scope>NUCLEOTIDE SEQUENCE [LARGE SCALE GENOMIC DNA]</scope>
    <source>
        <strain evidence="3 4">DSM 16199</strain>
    </source>
</reference>
<feature type="domain" description="Lysozyme inhibitor LprI-like N-terminal" evidence="2">
    <location>
        <begin position="54"/>
        <end position="158"/>
    </location>
</feature>
<evidence type="ECO:0000256" key="1">
    <source>
        <dbReference type="SAM" id="SignalP"/>
    </source>
</evidence>
<evidence type="ECO:0000313" key="4">
    <source>
        <dbReference type="Proteomes" id="UP000199550"/>
    </source>
</evidence>